<reference evidence="2" key="1">
    <citation type="submission" date="2022-06" db="EMBL/GenBank/DDBJ databases">
        <title>Genome Sequence of Candolleomyces eurysporus.</title>
        <authorList>
            <person name="Buettner E."/>
        </authorList>
    </citation>
    <scope>NUCLEOTIDE SEQUENCE</scope>
    <source>
        <strain evidence="2">VTCC 930004</strain>
    </source>
</reference>
<evidence type="ECO:0000313" key="2">
    <source>
        <dbReference type="EMBL" id="KAJ2927577.1"/>
    </source>
</evidence>
<evidence type="ECO:0000256" key="1">
    <source>
        <dbReference type="SAM" id="Coils"/>
    </source>
</evidence>
<gene>
    <name evidence="2" type="ORF">H1R20_g9513</name>
</gene>
<name>A0A9W8MF64_9AGAR</name>
<keyword evidence="1" id="KW-0175">Coiled coil</keyword>
<keyword evidence="3" id="KW-1185">Reference proteome</keyword>
<dbReference type="OrthoDB" id="10346453at2759"/>
<protein>
    <submittedName>
        <fullName evidence="2">Uncharacterized protein</fullName>
    </submittedName>
</protein>
<proteinExistence type="predicted"/>
<accession>A0A9W8MF64</accession>
<feature type="non-terminal residue" evidence="2">
    <location>
        <position position="1"/>
    </location>
</feature>
<comment type="caution">
    <text evidence="2">The sequence shown here is derived from an EMBL/GenBank/DDBJ whole genome shotgun (WGS) entry which is preliminary data.</text>
</comment>
<evidence type="ECO:0000313" key="3">
    <source>
        <dbReference type="Proteomes" id="UP001140091"/>
    </source>
</evidence>
<dbReference type="EMBL" id="JANBPK010000976">
    <property type="protein sequence ID" value="KAJ2927577.1"/>
    <property type="molecule type" value="Genomic_DNA"/>
</dbReference>
<sequence>MDYSGPAEDRDTPLTLACSGCERQLFNEEQPVRKTPCCDGLLCEGCCALLQPLTPKGSVVKACPVCTITRNWTGTSTQPVYFTRFVTEPEVVRIDQGRKDLSSSNPVHQACAEEVVFLRSLHESRGRRLEELKERFKMTEEIGRENAVRLDELKELTSRYEAMKEDLESKLKTVQESNEKRNETLEALYGRIVQLELEVFTPEARGSTNVPEGDQV</sequence>
<dbReference type="AlphaFoldDB" id="A0A9W8MF64"/>
<feature type="coiled-coil region" evidence="1">
    <location>
        <begin position="150"/>
        <end position="184"/>
    </location>
</feature>
<organism evidence="2 3">
    <name type="scientific">Candolleomyces eurysporus</name>
    <dbReference type="NCBI Taxonomy" id="2828524"/>
    <lineage>
        <taxon>Eukaryota</taxon>
        <taxon>Fungi</taxon>
        <taxon>Dikarya</taxon>
        <taxon>Basidiomycota</taxon>
        <taxon>Agaricomycotina</taxon>
        <taxon>Agaricomycetes</taxon>
        <taxon>Agaricomycetidae</taxon>
        <taxon>Agaricales</taxon>
        <taxon>Agaricineae</taxon>
        <taxon>Psathyrellaceae</taxon>
        <taxon>Candolleomyces</taxon>
    </lineage>
</organism>
<dbReference type="Proteomes" id="UP001140091">
    <property type="component" value="Unassembled WGS sequence"/>
</dbReference>